<sequence>MAEEASPLTSDPAPRLPPSSPPPLGSSSRDAVYGSLRVGSFSHDSGIDVSPTEALHPSFAPGRRYYIYPPFIKGHGRLIPARRTVPYLVGLFLVIAVFGWGVCAALSVYPLLRHTHPTRG</sequence>
<reference evidence="3" key="1">
    <citation type="submission" date="2021-12" db="EMBL/GenBank/DDBJ databases">
        <title>Curvularia clavata genome.</title>
        <authorList>
            <person name="Cao Y."/>
        </authorList>
    </citation>
    <scope>NUCLEOTIDE SEQUENCE</scope>
    <source>
        <strain evidence="3">Yc1106</strain>
    </source>
</reference>
<dbReference type="Proteomes" id="UP001056012">
    <property type="component" value="Chromosome 8"/>
</dbReference>
<gene>
    <name evidence="3" type="ORF">yc1106_09838</name>
</gene>
<evidence type="ECO:0000313" key="3">
    <source>
        <dbReference type="EMBL" id="USP82564.1"/>
    </source>
</evidence>
<evidence type="ECO:0000256" key="1">
    <source>
        <dbReference type="SAM" id="MobiDB-lite"/>
    </source>
</evidence>
<keyword evidence="2" id="KW-0472">Membrane</keyword>
<keyword evidence="4" id="KW-1185">Reference proteome</keyword>
<dbReference type="OrthoDB" id="3659759at2759"/>
<feature type="transmembrane region" description="Helical" evidence="2">
    <location>
        <begin position="87"/>
        <end position="112"/>
    </location>
</feature>
<organism evidence="3 4">
    <name type="scientific">Curvularia clavata</name>
    <dbReference type="NCBI Taxonomy" id="95742"/>
    <lineage>
        <taxon>Eukaryota</taxon>
        <taxon>Fungi</taxon>
        <taxon>Dikarya</taxon>
        <taxon>Ascomycota</taxon>
        <taxon>Pezizomycotina</taxon>
        <taxon>Dothideomycetes</taxon>
        <taxon>Pleosporomycetidae</taxon>
        <taxon>Pleosporales</taxon>
        <taxon>Pleosporineae</taxon>
        <taxon>Pleosporaceae</taxon>
        <taxon>Curvularia</taxon>
    </lineage>
</organism>
<dbReference type="VEuPathDB" id="FungiDB:yc1106_09838"/>
<evidence type="ECO:0000256" key="2">
    <source>
        <dbReference type="SAM" id="Phobius"/>
    </source>
</evidence>
<feature type="compositionally biased region" description="Pro residues" evidence="1">
    <location>
        <begin position="14"/>
        <end position="24"/>
    </location>
</feature>
<name>A0A9Q8ZJC6_CURCL</name>
<dbReference type="EMBL" id="CP089281">
    <property type="protein sequence ID" value="USP82564.1"/>
    <property type="molecule type" value="Genomic_DNA"/>
</dbReference>
<feature type="region of interest" description="Disordered" evidence="1">
    <location>
        <begin position="1"/>
        <end position="31"/>
    </location>
</feature>
<evidence type="ECO:0000313" key="4">
    <source>
        <dbReference type="Proteomes" id="UP001056012"/>
    </source>
</evidence>
<proteinExistence type="predicted"/>
<protein>
    <submittedName>
        <fullName evidence="3">Uncharacterized protein</fullName>
    </submittedName>
</protein>
<dbReference type="AlphaFoldDB" id="A0A9Q8ZJC6"/>
<keyword evidence="2" id="KW-0812">Transmembrane</keyword>
<keyword evidence="2" id="KW-1133">Transmembrane helix</keyword>
<accession>A0A9Q8ZJC6</accession>